<dbReference type="EMBL" id="JACEIK010000154">
    <property type="protein sequence ID" value="MCD7451175.1"/>
    <property type="molecule type" value="Genomic_DNA"/>
</dbReference>
<gene>
    <name evidence="2" type="ORF">HAX54_009903</name>
</gene>
<evidence type="ECO:0000313" key="2">
    <source>
        <dbReference type="EMBL" id="MCD7451175.1"/>
    </source>
</evidence>
<comment type="caution">
    <text evidence="2">The sequence shown here is derived from an EMBL/GenBank/DDBJ whole genome shotgun (WGS) entry which is preliminary data.</text>
</comment>
<dbReference type="Proteomes" id="UP000823775">
    <property type="component" value="Unassembled WGS sequence"/>
</dbReference>
<feature type="chain" id="PRO_5045562493" evidence="1">
    <location>
        <begin position="19"/>
        <end position="108"/>
    </location>
</feature>
<reference evidence="2 3" key="1">
    <citation type="journal article" date="2021" name="BMC Genomics">
        <title>Datura genome reveals duplications of psychoactive alkaloid biosynthetic genes and high mutation rate following tissue culture.</title>
        <authorList>
            <person name="Rajewski A."/>
            <person name="Carter-House D."/>
            <person name="Stajich J."/>
            <person name="Litt A."/>
        </authorList>
    </citation>
    <scope>NUCLEOTIDE SEQUENCE [LARGE SCALE GENOMIC DNA]</scope>
    <source>
        <strain evidence="2">AR-01</strain>
    </source>
</reference>
<protein>
    <submittedName>
        <fullName evidence="2">Uncharacterized protein</fullName>
    </submittedName>
</protein>
<name>A0ABS8RYW0_DATST</name>
<organism evidence="2 3">
    <name type="scientific">Datura stramonium</name>
    <name type="common">Jimsonweed</name>
    <name type="synonym">Common thornapple</name>
    <dbReference type="NCBI Taxonomy" id="4076"/>
    <lineage>
        <taxon>Eukaryota</taxon>
        <taxon>Viridiplantae</taxon>
        <taxon>Streptophyta</taxon>
        <taxon>Embryophyta</taxon>
        <taxon>Tracheophyta</taxon>
        <taxon>Spermatophyta</taxon>
        <taxon>Magnoliopsida</taxon>
        <taxon>eudicotyledons</taxon>
        <taxon>Gunneridae</taxon>
        <taxon>Pentapetalae</taxon>
        <taxon>asterids</taxon>
        <taxon>lamiids</taxon>
        <taxon>Solanales</taxon>
        <taxon>Solanaceae</taxon>
        <taxon>Solanoideae</taxon>
        <taxon>Datureae</taxon>
        <taxon>Datura</taxon>
    </lineage>
</organism>
<evidence type="ECO:0000256" key="1">
    <source>
        <dbReference type="SAM" id="SignalP"/>
    </source>
</evidence>
<evidence type="ECO:0000313" key="3">
    <source>
        <dbReference type="Proteomes" id="UP000823775"/>
    </source>
</evidence>
<keyword evidence="3" id="KW-1185">Reference proteome</keyword>
<feature type="signal peptide" evidence="1">
    <location>
        <begin position="1"/>
        <end position="18"/>
    </location>
</feature>
<proteinExistence type="predicted"/>
<keyword evidence="1" id="KW-0732">Signal</keyword>
<sequence>MALLSFLHICLTPWLSMQIEIVCDKEETESTMQVLSDALSVSHHKFSDDAMKQKYFFGVEESIQKVQVPLKSGSPFLSETICFTKFSVQCCELRIQGSSKHGRYSAIL</sequence>
<accession>A0ABS8RYW0</accession>